<evidence type="ECO:0000313" key="2">
    <source>
        <dbReference type="Proteomes" id="UP000631114"/>
    </source>
</evidence>
<dbReference type="EMBL" id="JADFTS010000007">
    <property type="protein sequence ID" value="KAF9597738.1"/>
    <property type="molecule type" value="Genomic_DNA"/>
</dbReference>
<dbReference type="SUPFAM" id="SSF54427">
    <property type="entry name" value="NTF2-like"/>
    <property type="match status" value="1"/>
</dbReference>
<dbReference type="Gene3D" id="3.10.450.50">
    <property type="match status" value="1"/>
</dbReference>
<evidence type="ECO:0000313" key="1">
    <source>
        <dbReference type="EMBL" id="KAF9597738.1"/>
    </source>
</evidence>
<reference evidence="1 2" key="1">
    <citation type="submission" date="2020-10" db="EMBL/GenBank/DDBJ databases">
        <title>The Coptis chinensis genome and diversification of protoberbering-type alkaloids.</title>
        <authorList>
            <person name="Wang B."/>
            <person name="Shu S."/>
            <person name="Song C."/>
            <person name="Liu Y."/>
        </authorList>
    </citation>
    <scope>NUCLEOTIDE SEQUENCE [LARGE SCALE GENOMIC DNA]</scope>
    <source>
        <strain evidence="1">HL-2020</strain>
        <tissue evidence="1">Leaf</tissue>
    </source>
</reference>
<protein>
    <recommendedName>
        <fullName evidence="3">Wound-induced protein 1</fullName>
    </recommendedName>
</protein>
<proteinExistence type="predicted"/>
<dbReference type="InterPro" id="IPR009798">
    <property type="entry name" value="Wun1-like"/>
</dbReference>
<keyword evidence="2" id="KW-1185">Reference proteome</keyword>
<dbReference type="InterPro" id="IPR032710">
    <property type="entry name" value="NTF2-like_dom_sf"/>
</dbReference>
<sequence length="178" mass="19705">MPVSSLIIRPNSIRPVLEKLANSQEILEGEQSNIRLVLRLYHALSVRDVDTVHRLLLPDIEYWFHGPPCHQQHMINLLTGSNTNQSFAFEPTSRITSFGSTVLAEGCDHSGSVSWVHAWTVSNGVIIQIREYFNTSLTVARFEDCNQQSSSSSSSSSSSVHWQSKLSGESVPGLVLAI</sequence>
<dbReference type="Proteomes" id="UP000631114">
    <property type="component" value="Unassembled WGS sequence"/>
</dbReference>
<dbReference type="Pfam" id="PF07107">
    <property type="entry name" value="WI12"/>
    <property type="match status" value="1"/>
</dbReference>
<name>A0A835HGJ0_9MAGN</name>
<dbReference type="OrthoDB" id="667779at2759"/>
<gene>
    <name evidence="1" type="ORF">IFM89_021225</name>
</gene>
<evidence type="ECO:0008006" key="3">
    <source>
        <dbReference type="Google" id="ProtNLM"/>
    </source>
</evidence>
<dbReference type="AlphaFoldDB" id="A0A835HGJ0"/>
<dbReference type="PANTHER" id="PTHR33703">
    <property type="entry name" value="OS07G0691300 PROTEIN"/>
    <property type="match status" value="1"/>
</dbReference>
<comment type="caution">
    <text evidence="1">The sequence shown here is derived from an EMBL/GenBank/DDBJ whole genome shotgun (WGS) entry which is preliminary data.</text>
</comment>
<organism evidence="1 2">
    <name type="scientific">Coptis chinensis</name>
    <dbReference type="NCBI Taxonomy" id="261450"/>
    <lineage>
        <taxon>Eukaryota</taxon>
        <taxon>Viridiplantae</taxon>
        <taxon>Streptophyta</taxon>
        <taxon>Embryophyta</taxon>
        <taxon>Tracheophyta</taxon>
        <taxon>Spermatophyta</taxon>
        <taxon>Magnoliopsida</taxon>
        <taxon>Ranunculales</taxon>
        <taxon>Ranunculaceae</taxon>
        <taxon>Coptidoideae</taxon>
        <taxon>Coptis</taxon>
    </lineage>
</organism>
<dbReference type="PANTHER" id="PTHR33703:SF1">
    <property type="entry name" value="WOUND-INDUCED PROTEIN 1"/>
    <property type="match status" value="1"/>
</dbReference>
<accession>A0A835HGJ0</accession>